<accession>A0A8S3VPF1</accession>
<evidence type="ECO:0000256" key="3">
    <source>
        <dbReference type="ARBA" id="ARBA00022989"/>
    </source>
</evidence>
<dbReference type="OrthoDB" id="6094942at2759"/>
<feature type="transmembrane region" description="Helical" evidence="5">
    <location>
        <begin position="152"/>
        <end position="171"/>
    </location>
</feature>
<evidence type="ECO:0000256" key="1">
    <source>
        <dbReference type="ARBA" id="ARBA00004370"/>
    </source>
</evidence>
<evidence type="ECO:0000256" key="2">
    <source>
        <dbReference type="ARBA" id="ARBA00022692"/>
    </source>
</evidence>
<feature type="transmembrane region" description="Helical" evidence="5">
    <location>
        <begin position="76"/>
        <end position="97"/>
    </location>
</feature>
<sequence>MLKTNYVKEPLLLVPPRNCLSVLCLNITTEETAGWIEVTNYICYILFPVILALSLLGQLINIIVLTKQIRLSIDTYFFVLSITTFVHVTTSVIITLQHYVDKMLADVLYYSILSHEWTLYIIVWIILSVALERTLTVTLYQTYNQVSPTQSWVISGLVIGVGFISTIPRLWQYDMINYYNQTSSGDYKPIQDSYQPSIIDRYHKAIEKTGDHKEYDVVYFWYITCIFIGLPFILMILTVIGLCTSVSTSRPIESKYRTDTALILNRRLKEEMRLTHLIIKLMSLFIVLMFPLILMHCLYFINVFDMNDPVCITVTNVLSLWYHIFFIIQQQIYFCYNKQYRLTFISLCCCFC</sequence>
<dbReference type="PROSITE" id="PS50262">
    <property type="entry name" value="G_PROTEIN_RECEP_F1_2"/>
    <property type="match status" value="1"/>
</dbReference>
<dbReference type="Gene3D" id="1.20.1070.10">
    <property type="entry name" value="Rhodopsin 7-helix transmembrane proteins"/>
    <property type="match status" value="1"/>
</dbReference>
<feature type="transmembrane region" description="Helical" evidence="5">
    <location>
        <begin position="219"/>
        <end position="247"/>
    </location>
</feature>
<dbReference type="PANTHER" id="PTHR46641:SF2">
    <property type="entry name" value="FMRFAMIDE RECEPTOR"/>
    <property type="match status" value="1"/>
</dbReference>
<proteinExistence type="predicted"/>
<dbReference type="PANTHER" id="PTHR46641">
    <property type="entry name" value="FMRFAMIDE RECEPTOR-RELATED"/>
    <property type="match status" value="1"/>
</dbReference>
<evidence type="ECO:0000256" key="5">
    <source>
        <dbReference type="SAM" id="Phobius"/>
    </source>
</evidence>
<evidence type="ECO:0000313" key="8">
    <source>
        <dbReference type="Proteomes" id="UP000683360"/>
    </source>
</evidence>
<evidence type="ECO:0000313" key="7">
    <source>
        <dbReference type="EMBL" id="CAG2257216.1"/>
    </source>
</evidence>
<dbReference type="Proteomes" id="UP000683360">
    <property type="component" value="Unassembled WGS sequence"/>
</dbReference>
<feature type="transmembrane region" description="Helical" evidence="5">
    <location>
        <begin position="313"/>
        <end position="336"/>
    </location>
</feature>
<name>A0A8S3VPF1_MYTED</name>
<keyword evidence="8" id="KW-1185">Reference proteome</keyword>
<dbReference type="GO" id="GO:0016020">
    <property type="term" value="C:membrane"/>
    <property type="evidence" value="ECO:0007669"/>
    <property type="project" value="UniProtKB-SubCell"/>
</dbReference>
<keyword evidence="3 5" id="KW-1133">Transmembrane helix</keyword>
<feature type="transmembrane region" description="Helical" evidence="5">
    <location>
        <begin position="41"/>
        <end position="64"/>
    </location>
</feature>
<dbReference type="InterPro" id="IPR017452">
    <property type="entry name" value="GPCR_Rhodpsn_7TM"/>
</dbReference>
<reference evidence="7" key="1">
    <citation type="submission" date="2021-03" db="EMBL/GenBank/DDBJ databases">
        <authorList>
            <person name="Bekaert M."/>
        </authorList>
    </citation>
    <scope>NUCLEOTIDE SEQUENCE</scope>
</reference>
<feature type="transmembrane region" description="Helical" evidence="5">
    <location>
        <begin position="117"/>
        <end position="140"/>
    </location>
</feature>
<keyword evidence="4 5" id="KW-0472">Membrane</keyword>
<dbReference type="SUPFAM" id="SSF81321">
    <property type="entry name" value="Family A G protein-coupled receptor-like"/>
    <property type="match status" value="1"/>
</dbReference>
<gene>
    <name evidence="7" type="ORF">MEDL_68388</name>
</gene>
<comment type="subcellular location">
    <subcellularLocation>
        <location evidence="1">Membrane</location>
    </subcellularLocation>
</comment>
<feature type="transmembrane region" description="Helical" evidence="5">
    <location>
        <begin position="277"/>
        <end position="301"/>
    </location>
</feature>
<protein>
    <recommendedName>
        <fullName evidence="6">G-protein coupled receptors family 1 profile domain-containing protein</fullName>
    </recommendedName>
</protein>
<dbReference type="EMBL" id="CAJPWZ010003321">
    <property type="protein sequence ID" value="CAG2257216.1"/>
    <property type="molecule type" value="Genomic_DNA"/>
</dbReference>
<feature type="domain" description="G-protein coupled receptors family 1 profile" evidence="6">
    <location>
        <begin position="57"/>
        <end position="333"/>
    </location>
</feature>
<comment type="caution">
    <text evidence="7">The sequence shown here is derived from an EMBL/GenBank/DDBJ whole genome shotgun (WGS) entry which is preliminary data.</text>
</comment>
<dbReference type="AlphaFoldDB" id="A0A8S3VPF1"/>
<organism evidence="7 8">
    <name type="scientific">Mytilus edulis</name>
    <name type="common">Blue mussel</name>
    <dbReference type="NCBI Taxonomy" id="6550"/>
    <lineage>
        <taxon>Eukaryota</taxon>
        <taxon>Metazoa</taxon>
        <taxon>Spiralia</taxon>
        <taxon>Lophotrochozoa</taxon>
        <taxon>Mollusca</taxon>
        <taxon>Bivalvia</taxon>
        <taxon>Autobranchia</taxon>
        <taxon>Pteriomorphia</taxon>
        <taxon>Mytilida</taxon>
        <taxon>Mytiloidea</taxon>
        <taxon>Mytilidae</taxon>
        <taxon>Mytilinae</taxon>
        <taxon>Mytilus</taxon>
    </lineage>
</organism>
<evidence type="ECO:0000256" key="4">
    <source>
        <dbReference type="ARBA" id="ARBA00023136"/>
    </source>
</evidence>
<dbReference type="InterPro" id="IPR052954">
    <property type="entry name" value="GPCR-Ligand_Int"/>
</dbReference>
<keyword evidence="2 5" id="KW-0812">Transmembrane</keyword>
<evidence type="ECO:0000259" key="6">
    <source>
        <dbReference type="PROSITE" id="PS50262"/>
    </source>
</evidence>